<protein>
    <submittedName>
        <fullName evidence="10">Prepilin-type N-terminal cleavage/methylation domain-containing protein</fullName>
    </submittedName>
</protein>
<keyword evidence="2" id="KW-1003">Cell membrane</keyword>
<feature type="transmembrane region" description="Helical" evidence="9">
    <location>
        <begin position="6"/>
        <end position="26"/>
    </location>
</feature>
<evidence type="ECO:0000256" key="1">
    <source>
        <dbReference type="ARBA" id="ARBA00004377"/>
    </source>
</evidence>
<keyword evidence="3" id="KW-0488">Methylation</keyword>
<sequence length="253" mass="27134">MRARGFTLVEVLVALVVMSVMAMMAWRGIDAIVRSRDISQANLEKTARLQTVLAQWEQDLLQVQDSKVVNALSFDGATLRLTRRQPEGLQVVAWTVRNGALYRWAAAPAVDTAALNSAYERSQQALALDSKAQLRALDGITGWQLYFYRGNSWTNAQSSGDDETQSQSGSQGGNGTTNPPKPNGNEDNKTVTDGNNGKNSGGTGSNNPNAPNGNANPPPQKRLPTGVRMVLQFAPGSGLEGQLTRQIALGPQS</sequence>
<dbReference type="SUPFAM" id="SSF54523">
    <property type="entry name" value="Pili subunits"/>
    <property type="match status" value="1"/>
</dbReference>
<evidence type="ECO:0000256" key="6">
    <source>
        <dbReference type="ARBA" id="ARBA00022989"/>
    </source>
</evidence>
<feature type="compositionally biased region" description="Low complexity" evidence="8">
    <location>
        <begin position="205"/>
        <end position="215"/>
    </location>
</feature>
<evidence type="ECO:0000256" key="8">
    <source>
        <dbReference type="SAM" id="MobiDB-lite"/>
    </source>
</evidence>
<proteinExistence type="predicted"/>
<comment type="caution">
    <text evidence="10">The sequence shown here is derived from an EMBL/GenBank/DDBJ whole genome shotgun (WGS) entry which is preliminary data.</text>
</comment>
<name>A0ABU3PHW2_9BURK</name>
<evidence type="ECO:0000256" key="5">
    <source>
        <dbReference type="ARBA" id="ARBA00022692"/>
    </source>
</evidence>
<organism evidence="10 11">
    <name type="scientific">Roseateles aquae</name>
    <dbReference type="NCBI Taxonomy" id="3077235"/>
    <lineage>
        <taxon>Bacteria</taxon>
        <taxon>Pseudomonadati</taxon>
        <taxon>Pseudomonadota</taxon>
        <taxon>Betaproteobacteria</taxon>
        <taxon>Burkholderiales</taxon>
        <taxon>Sphaerotilaceae</taxon>
        <taxon>Roseateles</taxon>
    </lineage>
</organism>
<dbReference type="RefSeq" id="WP_315653061.1">
    <property type="nucleotide sequence ID" value="NZ_JAVXZY010000013.1"/>
</dbReference>
<comment type="subcellular location">
    <subcellularLocation>
        <location evidence="1">Cell inner membrane</location>
        <topology evidence="1">Single-pass membrane protein</topology>
    </subcellularLocation>
</comment>
<gene>
    <name evidence="10" type="ORF">RQP53_23025</name>
</gene>
<accession>A0ABU3PHW2</accession>
<evidence type="ECO:0000256" key="2">
    <source>
        <dbReference type="ARBA" id="ARBA00022475"/>
    </source>
</evidence>
<dbReference type="InterPro" id="IPR012902">
    <property type="entry name" value="N_methyl_site"/>
</dbReference>
<keyword evidence="6 9" id="KW-1133">Transmembrane helix</keyword>
<keyword evidence="4" id="KW-0997">Cell inner membrane</keyword>
<dbReference type="NCBIfam" id="TIGR02532">
    <property type="entry name" value="IV_pilin_GFxxxE"/>
    <property type="match status" value="1"/>
</dbReference>
<reference evidence="10" key="1">
    <citation type="submission" date="2023-09" db="EMBL/GenBank/DDBJ databases">
        <title>Paucibacter sp. APW11 Genome sequencing and assembly.</title>
        <authorList>
            <person name="Kim I."/>
        </authorList>
    </citation>
    <scope>NUCLEOTIDE SEQUENCE</scope>
    <source>
        <strain evidence="10">APW11</strain>
    </source>
</reference>
<dbReference type="PROSITE" id="PS00409">
    <property type="entry name" value="PROKAR_NTER_METHYL"/>
    <property type="match status" value="1"/>
</dbReference>
<evidence type="ECO:0000256" key="9">
    <source>
        <dbReference type="SAM" id="Phobius"/>
    </source>
</evidence>
<evidence type="ECO:0000313" key="10">
    <source>
        <dbReference type="EMBL" id="MDT9002171.1"/>
    </source>
</evidence>
<dbReference type="Proteomes" id="UP001246372">
    <property type="component" value="Unassembled WGS sequence"/>
</dbReference>
<keyword evidence="7 9" id="KW-0472">Membrane</keyword>
<evidence type="ECO:0000313" key="11">
    <source>
        <dbReference type="Proteomes" id="UP001246372"/>
    </source>
</evidence>
<keyword evidence="5 9" id="KW-0812">Transmembrane</keyword>
<dbReference type="PANTHER" id="PTHR39583:SF2">
    <property type="entry name" value="TYPE II SECRETION SYSTEM PROTEIN J"/>
    <property type="match status" value="1"/>
</dbReference>
<dbReference type="EMBL" id="JAVXZY010000013">
    <property type="protein sequence ID" value="MDT9002171.1"/>
    <property type="molecule type" value="Genomic_DNA"/>
</dbReference>
<evidence type="ECO:0000256" key="7">
    <source>
        <dbReference type="ARBA" id="ARBA00023136"/>
    </source>
</evidence>
<feature type="region of interest" description="Disordered" evidence="8">
    <location>
        <begin position="156"/>
        <end position="227"/>
    </location>
</feature>
<dbReference type="InterPro" id="IPR045584">
    <property type="entry name" value="Pilin-like"/>
</dbReference>
<keyword evidence="11" id="KW-1185">Reference proteome</keyword>
<evidence type="ECO:0000256" key="4">
    <source>
        <dbReference type="ARBA" id="ARBA00022519"/>
    </source>
</evidence>
<dbReference type="InterPro" id="IPR051621">
    <property type="entry name" value="T2SS_protein_J"/>
</dbReference>
<dbReference type="PANTHER" id="PTHR39583">
    <property type="entry name" value="TYPE II SECRETION SYSTEM PROTEIN J-RELATED"/>
    <property type="match status" value="1"/>
</dbReference>
<dbReference type="Pfam" id="PF07963">
    <property type="entry name" value="N_methyl"/>
    <property type="match status" value="1"/>
</dbReference>
<evidence type="ECO:0000256" key="3">
    <source>
        <dbReference type="ARBA" id="ARBA00022481"/>
    </source>
</evidence>